<proteinExistence type="predicted"/>
<reference evidence="1" key="1">
    <citation type="submission" date="2017-04" db="EMBL/GenBank/DDBJ databases">
        <title>Unveiling RNA virosphere associated with marine microorganisms.</title>
        <authorList>
            <person name="Urayama S."/>
            <person name="Takaki Y."/>
            <person name="Nishi S."/>
            <person name="Yoshida Y."/>
            <person name="Deguchi S."/>
            <person name="Takai K."/>
            <person name="Nunoura T."/>
        </authorList>
    </citation>
    <scope>NUCLEOTIDE SEQUENCE</scope>
</reference>
<accession>A0A2V0R9T0</accession>
<sequence>MSLKFSSDAVYAALSGEPICRLKGSGDSEGADDAPEGAPAVSDIVGTLFNRSPNLDVNVQISAVGGDLDSRVHFVTYLSPAAAAGSVDNMESVMHVCHDMINDPSRIYSNNNVMPSHADFDAANISRAVRTVFPAMNVADQNGMAQGLAAFGDFSSKYTGLWMRLISLSLALDAGLNPIAALGNMTSAGQQVAGFVGAAGAPAMLAALNVSAQGGTGITFLPVDAAPTLFNDAARRAFAAVSLVNCGVVIGPTRRSLVSLFDSPHNIYFYGSANRMNNQPFNAGALAAADCYAAMRFLMSTTGDVEGLNDALGLLARRVRFMGPRITNLAAPIDEKFHNLSPQVMQWFNIFFCAFARDKDGEANRDAELQAALNANAAGGYLRARDRDATLARWGAEHQGLRALGETMYLCGSVNRFLLSLTTSEVTAVWNQIAGWNLRGANEAAPGDWIVQEDISAGITPGDVVLPADLTAPSWGTIQLDQSVSADGFTIAAQVPTCAGVAQLKRFMEGTANASLAANSKTKTPMTAFAGMALRRRIYLMAITIRCCSDVVFDSVDSCAAKDEYVEGAANTGNAVVDEMLDYETSLGENQVISSDELYSLVLVECGYYGVLTKTSVDDTLMFHYSYDDLGFSRNCVRCCFHPAIAKQFLGSDCGRSGGDYNYNDQLCLDIAGQFQEVWSNHKLENMRSSEVAALIQFIAATKGRSTTFATWVNIRVNEFGRDEQCTSGFMANDVCRPTENRIDLSVMTPSLWWYRPIYPGQLRLLSVGSQLRSGYNIVNGVRVESDPNTASNALNQLYNGNAIVHTGPARGSGRTRWLMRSNVLPAPAVIAPAPNGIGRDVAVAFTHELVGSINRLPAVSKVVVSIKPYFGELKPLKVTDVGVTADLIKRRIFNDAFGMVKLGLGVRKLLGFVGEAPTKSVGPSDF</sequence>
<comment type="caution">
    <text evidence="1">The sequence shown here is derived from an EMBL/GenBank/DDBJ whole genome shotgun (WGS) entry which is preliminary data.</text>
</comment>
<dbReference type="AlphaFoldDB" id="A0A2V0R9T0"/>
<organism evidence="1">
    <name type="scientific">viral metagenome</name>
    <dbReference type="NCBI Taxonomy" id="1070528"/>
    <lineage>
        <taxon>unclassified sequences</taxon>
        <taxon>metagenomes</taxon>
        <taxon>organismal metagenomes</taxon>
    </lineage>
</organism>
<evidence type="ECO:0000313" key="1">
    <source>
        <dbReference type="EMBL" id="GBH21824.1"/>
    </source>
</evidence>
<protein>
    <submittedName>
        <fullName evidence="1">Uncharacterized protein</fullName>
    </submittedName>
</protein>
<name>A0A2V0R9T0_9ZZZZ</name>
<dbReference type="EMBL" id="BDQA01000367">
    <property type="protein sequence ID" value="GBH21824.1"/>
    <property type="molecule type" value="Genomic_RNA"/>
</dbReference>